<gene>
    <name evidence="2" type="ORF">PITG_17389</name>
</gene>
<evidence type="ECO:0000313" key="3">
    <source>
        <dbReference type="Proteomes" id="UP000006643"/>
    </source>
</evidence>
<dbReference type="AlphaFoldDB" id="D0NVY6"/>
<dbReference type="KEGG" id="pif:PITG_17389"/>
<dbReference type="RefSeq" id="XP_002896709.1">
    <property type="nucleotide sequence ID" value="XM_002896663.1"/>
</dbReference>
<dbReference type="OrthoDB" id="105440at2759"/>
<dbReference type="InParanoid" id="D0NVY6"/>
<keyword evidence="3" id="KW-1185">Reference proteome</keyword>
<dbReference type="GeneID" id="9471423"/>
<name>D0NVY6_PHYIT</name>
<dbReference type="Proteomes" id="UP000006643">
    <property type="component" value="Unassembled WGS sequence"/>
</dbReference>
<evidence type="ECO:0000256" key="1">
    <source>
        <dbReference type="SAM" id="SignalP"/>
    </source>
</evidence>
<protein>
    <submittedName>
        <fullName evidence="2">Uncharacterized protein</fullName>
    </submittedName>
</protein>
<accession>D0NVY6</accession>
<evidence type="ECO:0000313" key="2">
    <source>
        <dbReference type="EMBL" id="EEY66822.1"/>
    </source>
</evidence>
<dbReference type="HOGENOM" id="CLU_1910762_0_0_1"/>
<feature type="signal peptide" evidence="1">
    <location>
        <begin position="1"/>
        <end position="29"/>
    </location>
</feature>
<sequence length="133" mass="14111">MTKTLAFSTAALLAIISFLLLNNAVDVVAQSTLLSTLMNDYDPLVLENINLGTFSYSILGLSIDATVSLTLEEIDASISVDVSLTLDKPVLSANVQVDMYGCAPGAPDCKDITLTTIEVAGVDGNLQLFKQLR</sequence>
<dbReference type="EMBL" id="DS028171">
    <property type="protein sequence ID" value="EEY66822.1"/>
    <property type="molecule type" value="Genomic_DNA"/>
</dbReference>
<keyword evidence="1" id="KW-0732">Signal</keyword>
<organism evidence="2 3">
    <name type="scientific">Phytophthora infestans (strain T30-4)</name>
    <name type="common">Potato late blight agent</name>
    <dbReference type="NCBI Taxonomy" id="403677"/>
    <lineage>
        <taxon>Eukaryota</taxon>
        <taxon>Sar</taxon>
        <taxon>Stramenopiles</taxon>
        <taxon>Oomycota</taxon>
        <taxon>Peronosporomycetes</taxon>
        <taxon>Peronosporales</taxon>
        <taxon>Peronosporaceae</taxon>
        <taxon>Phytophthora</taxon>
    </lineage>
</organism>
<dbReference type="VEuPathDB" id="FungiDB:PITG_17389"/>
<feature type="chain" id="PRO_5003013698" evidence="1">
    <location>
        <begin position="30"/>
        <end position="133"/>
    </location>
</feature>
<reference evidence="3" key="1">
    <citation type="journal article" date="2009" name="Nature">
        <title>Genome sequence and analysis of the Irish potato famine pathogen Phytophthora infestans.</title>
        <authorList>
            <consortium name="The Broad Institute Genome Sequencing Platform"/>
            <person name="Haas B.J."/>
            <person name="Kamoun S."/>
            <person name="Zody M.C."/>
            <person name="Jiang R.H."/>
            <person name="Handsaker R.E."/>
            <person name="Cano L.M."/>
            <person name="Grabherr M."/>
            <person name="Kodira C.D."/>
            <person name="Raffaele S."/>
            <person name="Torto-Alalibo T."/>
            <person name="Bozkurt T.O."/>
            <person name="Ah-Fong A.M."/>
            <person name="Alvarado L."/>
            <person name="Anderson V.L."/>
            <person name="Armstrong M.R."/>
            <person name="Avrova A."/>
            <person name="Baxter L."/>
            <person name="Beynon J."/>
            <person name="Boevink P.C."/>
            <person name="Bollmann S.R."/>
            <person name="Bos J.I."/>
            <person name="Bulone V."/>
            <person name="Cai G."/>
            <person name="Cakir C."/>
            <person name="Carrington J.C."/>
            <person name="Chawner M."/>
            <person name="Conti L."/>
            <person name="Costanzo S."/>
            <person name="Ewan R."/>
            <person name="Fahlgren N."/>
            <person name="Fischbach M.A."/>
            <person name="Fugelstad J."/>
            <person name="Gilroy E.M."/>
            <person name="Gnerre S."/>
            <person name="Green P.J."/>
            <person name="Grenville-Briggs L.J."/>
            <person name="Griffith J."/>
            <person name="Grunwald N.J."/>
            <person name="Horn K."/>
            <person name="Horner N.R."/>
            <person name="Hu C.H."/>
            <person name="Huitema E."/>
            <person name="Jeong D.H."/>
            <person name="Jones A.M."/>
            <person name="Jones J.D."/>
            <person name="Jones R.W."/>
            <person name="Karlsson E.K."/>
            <person name="Kunjeti S.G."/>
            <person name="Lamour K."/>
            <person name="Liu Z."/>
            <person name="Ma L."/>
            <person name="Maclean D."/>
            <person name="Chibucos M.C."/>
            <person name="McDonald H."/>
            <person name="McWalters J."/>
            <person name="Meijer H.J."/>
            <person name="Morgan W."/>
            <person name="Morris P.F."/>
            <person name="Munro C.A."/>
            <person name="O'Neill K."/>
            <person name="Ospina-Giraldo M."/>
            <person name="Pinzon A."/>
            <person name="Pritchard L."/>
            <person name="Ramsahoye B."/>
            <person name="Ren Q."/>
            <person name="Restrepo S."/>
            <person name="Roy S."/>
            <person name="Sadanandom A."/>
            <person name="Savidor A."/>
            <person name="Schornack S."/>
            <person name="Schwartz D.C."/>
            <person name="Schumann U.D."/>
            <person name="Schwessinger B."/>
            <person name="Seyer L."/>
            <person name="Sharpe T."/>
            <person name="Silvar C."/>
            <person name="Song J."/>
            <person name="Studholme D.J."/>
            <person name="Sykes S."/>
            <person name="Thines M."/>
            <person name="van de Vondervoort P.J."/>
            <person name="Phuntumart V."/>
            <person name="Wawra S."/>
            <person name="Weide R."/>
            <person name="Win J."/>
            <person name="Young C."/>
            <person name="Zhou S."/>
            <person name="Fry W."/>
            <person name="Meyers B.C."/>
            <person name="van West P."/>
            <person name="Ristaino J."/>
            <person name="Govers F."/>
            <person name="Birch P.R."/>
            <person name="Whisson S.C."/>
            <person name="Judelson H.S."/>
            <person name="Nusbaum C."/>
        </authorList>
    </citation>
    <scope>NUCLEOTIDE SEQUENCE [LARGE SCALE GENOMIC DNA]</scope>
    <source>
        <strain evidence="3">T30-4</strain>
    </source>
</reference>
<dbReference type="eggNOG" id="ENOG502RA66">
    <property type="taxonomic scope" value="Eukaryota"/>
</dbReference>
<proteinExistence type="predicted"/>